<dbReference type="RefSeq" id="WP_213109348.1">
    <property type="nucleotide sequence ID" value="NZ_JAGYPJ010000001.1"/>
</dbReference>
<evidence type="ECO:0000313" key="2">
    <source>
        <dbReference type="Proteomes" id="UP000682713"/>
    </source>
</evidence>
<comment type="caution">
    <text evidence="1">The sequence shown here is derived from an EMBL/GenBank/DDBJ whole genome shotgun (WGS) entry which is preliminary data.</text>
</comment>
<dbReference type="AlphaFoldDB" id="A0A942YIS4"/>
<sequence length="46" mass="5310">MNQELFIVALLNLAKEIAEKPKNTSSEEAFLEQVDIFITELEKKIM</sequence>
<evidence type="ECO:0000313" key="1">
    <source>
        <dbReference type="EMBL" id="MBS4198603.1"/>
    </source>
</evidence>
<organism evidence="1 2">
    <name type="scientific">Lederbergia citrisecunda</name>
    <dbReference type="NCBI Taxonomy" id="2833583"/>
    <lineage>
        <taxon>Bacteria</taxon>
        <taxon>Bacillati</taxon>
        <taxon>Bacillota</taxon>
        <taxon>Bacilli</taxon>
        <taxon>Bacillales</taxon>
        <taxon>Bacillaceae</taxon>
        <taxon>Lederbergia</taxon>
    </lineage>
</organism>
<dbReference type="Proteomes" id="UP000682713">
    <property type="component" value="Unassembled WGS sequence"/>
</dbReference>
<gene>
    <name evidence="1" type="ORF">KHA93_02935</name>
</gene>
<accession>A0A942YIS4</accession>
<dbReference type="EMBL" id="JAGYPJ010000001">
    <property type="protein sequence ID" value="MBS4198603.1"/>
    <property type="molecule type" value="Genomic_DNA"/>
</dbReference>
<reference evidence="1 2" key="1">
    <citation type="submission" date="2021-05" db="EMBL/GenBank/DDBJ databases">
        <title>Novel Bacillus species.</title>
        <authorList>
            <person name="Liu G."/>
        </authorList>
    </citation>
    <scope>NUCLEOTIDE SEQUENCE [LARGE SCALE GENOMIC DNA]</scope>
    <source>
        <strain evidence="1 2">FJAT-49732</strain>
    </source>
</reference>
<proteinExistence type="predicted"/>
<keyword evidence="2" id="KW-1185">Reference proteome</keyword>
<name>A0A942YIS4_9BACI</name>
<protein>
    <submittedName>
        <fullName evidence="1">Uncharacterized protein</fullName>
    </submittedName>
</protein>